<gene>
    <name evidence="2" type="ORF">SCF082_LOCUS25974</name>
</gene>
<comment type="caution">
    <text evidence="2">The sequence shown here is derived from an EMBL/GenBank/DDBJ whole genome shotgun (WGS) entry which is preliminary data.</text>
</comment>
<dbReference type="Gene3D" id="2.30.30.140">
    <property type="match status" value="1"/>
</dbReference>
<evidence type="ECO:0000313" key="2">
    <source>
        <dbReference type="EMBL" id="CAK9046038.1"/>
    </source>
</evidence>
<accession>A0ABP0M4R2</accession>
<proteinExistence type="predicted"/>
<feature type="non-terminal residue" evidence="2">
    <location>
        <position position="1"/>
    </location>
</feature>
<reference evidence="2 3" key="1">
    <citation type="submission" date="2024-02" db="EMBL/GenBank/DDBJ databases">
        <authorList>
            <person name="Chen Y."/>
            <person name="Shah S."/>
            <person name="Dougan E. K."/>
            <person name="Thang M."/>
            <person name="Chan C."/>
        </authorList>
    </citation>
    <scope>NUCLEOTIDE SEQUENCE [LARGE SCALE GENOMIC DNA]</scope>
</reference>
<evidence type="ECO:0000256" key="1">
    <source>
        <dbReference type="SAM" id="MobiDB-lite"/>
    </source>
</evidence>
<dbReference type="EMBL" id="CAXAMM010019591">
    <property type="protein sequence ID" value="CAK9046038.1"/>
    <property type="molecule type" value="Genomic_DNA"/>
</dbReference>
<sequence length="405" mass="44729">IKAQLSKRPEPSQSASASFSPCWDTSAFSNDAEQAETTWSPDASEVRPDYTFVCCMWLAGKCRQEGQHFGGKNLYLHEDVPGLQCGFLTSCHYKHYESRAPNSSTTEYVELELGMVVRVSSRGHWMCGEIANISSFSERDLAPVKVRFREGEPHALRQVDWLSLSSLSVPDFSGIEEGMQGSVIDTSSKRHFNCTVVKVSQDKDKAHAPVHVHYDGYSSNYDEWVGADRFLSKCLRFRQPKLPAGGIKAQLSKRPEPLQSSDCTAASSSIQPKSCTISVTSGLAQPARGHELSAAVDSDRAPHPVNGRSLASMDLLQLDLADEFPDDSLGTSCLPESKDLCLCPLPWHELSTDADAHAFDLALFATEEASQRSERKEEWRRGLEEALAAEDNEALQCVLEQHGWS</sequence>
<feature type="region of interest" description="Disordered" evidence="1">
    <location>
        <begin position="1"/>
        <end position="21"/>
    </location>
</feature>
<organism evidence="2 3">
    <name type="scientific">Durusdinium trenchii</name>
    <dbReference type="NCBI Taxonomy" id="1381693"/>
    <lineage>
        <taxon>Eukaryota</taxon>
        <taxon>Sar</taxon>
        <taxon>Alveolata</taxon>
        <taxon>Dinophyceae</taxon>
        <taxon>Suessiales</taxon>
        <taxon>Symbiodiniaceae</taxon>
        <taxon>Durusdinium</taxon>
    </lineage>
</organism>
<dbReference type="Proteomes" id="UP001642464">
    <property type="component" value="Unassembled WGS sequence"/>
</dbReference>
<evidence type="ECO:0000313" key="3">
    <source>
        <dbReference type="Proteomes" id="UP001642464"/>
    </source>
</evidence>
<dbReference type="InterPro" id="IPR016197">
    <property type="entry name" value="Chromo-like_dom_sf"/>
</dbReference>
<name>A0ABP0M4R2_9DINO</name>
<dbReference type="SUPFAM" id="SSF54160">
    <property type="entry name" value="Chromo domain-like"/>
    <property type="match status" value="1"/>
</dbReference>
<keyword evidence="3" id="KW-1185">Reference proteome</keyword>
<protein>
    <submittedName>
        <fullName evidence="2">Regulator of nonsense transcripts 1-like</fullName>
    </submittedName>
</protein>
<feature type="non-terminal residue" evidence="2">
    <location>
        <position position="405"/>
    </location>
</feature>